<keyword evidence="2" id="KW-0732">Signal</keyword>
<gene>
    <name evidence="3" type="ORF">EDC22_10785</name>
</gene>
<accession>A0A4R3MAE5</accession>
<keyword evidence="1" id="KW-1133">Transmembrane helix</keyword>
<organism evidence="3 4">
    <name type="scientific">Tepidamorphus gemmatus</name>
    <dbReference type="NCBI Taxonomy" id="747076"/>
    <lineage>
        <taxon>Bacteria</taxon>
        <taxon>Pseudomonadati</taxon>
        <taxon>Pseudomonadota</taxon>
        <taxon>Alphaproteobacteria</taxon>
        <taxon>Hyphomicrobiales</taxon>
        <taxon>Tepidamorphaceae</taxon>
        <taxon>Tepidamorphus</taxon>
    </lineage>
</organism>
<feature type="transmembrane region" description="Helical" evidence="1">
    <location>
        <begin position="90"/>
        <end position="107"/>
    </location>
</feature>
<evidence type="ECO:0000313" key="3">
    <source>
        <dbReference type="EMBL" id="TCT09239.1"/>
    </source>
</evidence>
<dbReference type="EMBL" id="SMAK01000007">
    <property type="protein sequence ID" value="TCT09239.1"/>
    <property type="molecule type" value="Genomic_DNA"/>
</dbReference>
<dbReference type="AlphaFoldDB" id="A0A4R3MAE5"/>
<feature type="transmembrane region" description="Helical" evidence="1">
    <location>
        <begin position="38"/>
        <end position="58"/>
    </location>
</feature>
<feature type="signal peptide" evidence="2">
    <location>
        <begin position="1"/>
        <end position="22"/>
    </location>
</feature>
<dbReference type="RefSeq" id="WP_132806955.1">
    <property type="nucleotide sequence ID" value="NZ_SMAK01000007.1"/>
</dbReference>
<dbReference type="PIRSF" id="PIRSF016919">
    <property type="entry name" value="HupE_UreJ"/>
    <property type="match status" value="1"/>
</dbReference>
<evidence type="ECO:0000256" key="1">
    <source>
        <dbReference type="SAM" id="Phobius"/>
    </source>
</evidence>
<keyword evidence="1" id="KW-0472">Membrane</keyword>
<reference evidence="3 4" key="1">
    <citation type="submission" date="2019-03" db="EMBL/GenBank/DDBJ databases">
        <title>Genomic Encyclopedia of Type Strains, Phase IV (KMG-IV): sequencing the most valuable type-strain genomes for metagenomic binning, comparative biology and taxonomic classification.</title>
        <authorList>
            <person name="Goeker M."/>
        </authorList>
    </citation>
    <scope>NUCLEOTIDE SEQUENCE [LARGE SCALE GENOMIC DNA]</scope>
    <source>
        <strain evidence="3 4">DSM 19345</strain>
    </source>
</reference>
<keyword evidence="4" id="KW-1185">Reference proteome</keyword>
<feature type="transmembrane region" description="Helical" evidence="1">
    <location>
        <begin position="65"/>
        <end position="84"/>
    </location>
</feature>
<name>A0A4R3MAE5_9HYPH</name>
<keyword evidence="1" id="KW-0812">Transmembrane</keyword>
<feature type="chain" id="PRO_5020886675" evidence="2">
    <location>
        <begin position="23"/>
        <end position="194"/>
    </location>
</feature>
<sequence length="194" mass="19136">MSKTIAAPAAILAALTATPVLAHVGAGATSGFASGFMHPILGPDHVLAMVAVGLWAGMVGARAMWAWPAAFVGMMVLAGVLGMAGVPLPFVEPGILASVIVLGLAIAMALRAPVWLGAVIVGFFALFHGHAHGTEVPETVGGLEYLIGFALATALLHGIGIALCVGIARVGVSAIALRALGGLVVIAGIALAVG</sequence>
<feature type="transmembrane region" description="Helical" evidence="1">
    <location>
        <begin position="175"/>
        <end position="193"/>
    </location>
</feature>
<dbReference type="OrthoDB" id="9808192at2"/>
<dbReference type="Pfam" id="PF04955">
    <property type="entry name" value="HupE_UreJ"/>
    <property type="match status" value="1"/>
</dbReference>
<protein>
    <submittedName>
        <fullName evidence="3">Urease accessory protein</fullName>
    </submittedName>
</protein>
<proteinExistence type="predicted"/>
<comment type="caution">
    <text evidence="3">The sequence shown here is derived from an EMBL/GenBank/DDBJ whole genome shotgun (WGS) entry which is preliminary data.</text>
</comment>
<dbReference type="InterPro" id="IPR007038">
    <property type="entry name" value="HupE_UreJ"/>
</dbReference>
<dbReference type="Proteomes" id="UP000295678">
    <property type="component" value="Unassembled WGS sequence"/>
</dbReference>
<feature type="transmembrane region" description="Helical" evidence="1">
    <location>
        <begin position="114"/>
        <end position="133"/>
    </location>
</feature>
<evidence type="ECO:0000313" key="4">
    <source>
        <dbReference type="Proteomes" id="UP000295678"/>
    </source>
</evidence>
<evidence type="ECO:0000256" key="2">
    <source>
        <dbReference type="SAM" id="SignalP"/>
    </source>
</evidence>
<feature type="transmembrane region" description="Helical" evidence="1">
    <location>
        <begin position="145"/>
        <end position="168"/>
    </location>
</feature>